<dbReference type="EMBL" id="JACGCM010002247">
    <property type="protein sequence ID" value="KAF6142713.1"/>
    <property type="molecule type" value="Genomic_DNA"/>
</dbReference>
<gene>
    <name evidence="1" type="ORF">GIB67_018424</name>
</gene>
<comment type="caution">
    <text evidence="1">The sequence shown here is derived from an EMBL/GenBank/DDBJ whole genome shotgun (WGS) entry which is preliminary data.</text>
</comment>
<reference evidence="1 2" key="1">
    <citation type="journal article" date="2020" name="IScience">
        <title>Genome Sequencing of the Endangered Kingdonia uniflora (Circaeasteraceae, Ranunculales) Reveals Potential Mechanisms of Evolutionary Specialization.</title>
        <authorList>
            <person name="Sun Y."/>
            <person name="Deng T."/>
            <person name="Zhang A."/>
            <person name="Moore M.J."/>
            <person name="Landis J.B."/>
            <person name="Lin N."/>
            <person name="Zhang H."/>
            <person name="Zhang X."/>
            <person name="Huang J."/>
            <person name="Zhang X."/>
            <person name="Sun H."/>
            <person name="Wang H."/>
        </authorList>
    </citation>
    <scope>NUCLEOTIDE SEQUENCE [LARGE SCALE GENOMIC DNA]</scope>
    <source>
        <strain evidence="1">TB1705</strain>
        <tissue evidence="1">Leaf</tissue>
    </source>
</reference>
<protein>
    <submittedName>
        <fullName evidence="1">Uncharacterized protein</fullName>
    </submittedName>
</protein>
<dbReference type="AlphaFoldDB" id="A0A7J7LJA9"/>
<feature type="non-terminal residue" evidence="1">
    <location>
        <position position="71"/>
    </location>
</feature>
<proteinExistence type="predicted"/>
<accession>A0A7J7LJA9</accession>
<name>A0A7J7LJA9_9MAGN</name>
<sequence length="71" mass="8200">VGEVACRLFVVGNERLPLVCKYKRNCCRDYFSPFRMFSILFFFVARIEMVADIPVQGDPAAARVRRIQEAL</sequence>
<organism evidence="1 2">
    <name type="scientific">Kingdonia uniflora</name>
    <dbReference type="NCBI Taxonomy" id="39325"/>
    <lineage>
        <taxon>Eukaryota</taxon>
        <taxon>Viridiplantae</taxon>
        <taxon>Streptophyta</taxon>
        <taxon>Embryophyta</taxon>
        <taxon>Tracheophyta</taxon>
        <taxon>Spermatophyta</taxon>
        <taxon>Magnoliopsida</taxon>
        <taxon>Ranunculales</taxon>
        <taxon>Circaeasteraceae</taxon>
        <taxon>Kingdonia</taxon>
    </lineage>
</organism>
<evidence type="ECO:0000313" key="2">
    <source>
        <dbReference type="Proteomes" id="UP000541444"/>
    </source>
</evidence>
<evidence type="ECO:0000313" key="1">
    <source>
        <dbReference type="EMBL" id="KAF6142713.1"/>
    </source>
</evidence>
<keyword evidence="2" id="KW-1185">Reference proteome</keyword>
<dbReference type="Proteomes" id="UP000541444">
    <property type="component" value="Unassembled WGS sequence"/>
</dbReference>